<evidence type="ECO:0000256" key="6">
    <source>
        <dbReference type="SAM" id="MobiDB-lite"/>
    </source>
</evidence>
<organism evidence="9 10">
    <name type="scientific">Rhynchosporium agropyri</name>
    <dbReference type="NCBI Taxonomy" id="914238"/>
    <lineage>
        <taxon>Eukaryota</taxon>
        <taxon>Fungi</taxon>
        <taxon>Dikarya</taxon>
        <taxon>Ascomycota</taxon>
        <taxon>Pezizomycotina</taxon>
        <taxon>Leotiomycetes</taxon>
        <taxon>Helotiales</taxon>
        <taxon>Ploettnerulaceae</taxon>
        <taxon>Rhynchosporium</taxon>
    </lineage>
</organism>
<evidence type="ECO:0000256" key="2">
    <source>
        <dbReference type="ARBA" id="ARBA00022692"/>
    </source>
</evidence>
<feature type="compositionally biased region" description="Basic and acidic residues" evidence="6">
    <location>
        <begin position="388"/>
        <end position="408"/>
    </location>
</feature>
<feature type="transmembrane region" description="Helical" evidence="7">
    <location>
        <begin position="225"/>
        <end position="244"/>
    </location>
</feature>
<evidence type="ECO:0000313" key="9">
    <source>
        <dbReference type="EMBL" id="CZT05881.1"/>
    </source>
</evidence>
<feature type="transmembrane region" description="Helical" evidence="7">
    <location>
        <begin position="109"/>
        <end position="132"/>
    </location>
</feature>
<feature type="region of interest" description="Disordered" evidence="6">
    <location>
        <begin position="356"/>
        <end position="439"/>
    </location>
</feature>
<dbReference type="PANTHER" id="PTHR33048">
    <property type="entry name" value="PTH11-LIKE INTEGRAL MEMBRANE PROTEIN (AFU_ORTHOLOGUE AFUA_5G11245)"/>
    <property type="match status" value="1"/>
</dbReference>
<keyword evidence="2 7" id="KW-0812">Transmembrane</keyword>
<evidence type="ECO:0000256" key="5">
    <source>
        <dbReference type="ARBA" id="ARBA00038359"/>
    </source>
</evidence>
<sequence length="439" mass="48307">MASTTRTASDLANNGTAFAGAMGTRTDILQSVDEVTAIVVMSILTPILCMKMFIKRYFGGHCVREDYALFCAWLSNMAYCAIALLMAHHGGGNHESEVPASDLVIFQQLLYANTIIYGPAAFLTKTSLLLIFARVFAHARRAVIFIYVLIGVMACYQVPILLLKIRICTPIQGLWDPSVEVVCFNRQSVFFTDAIVSVVTGAVVLLLPVPLVYTLKVNWCKRFRIAALLGFGGLSTIASVWRAMFIWSPNAYEDITVTFVRINLLGIAEVSVGILAACLPTFNLLLTRYAKVRRTPSPACEIKGTATPECNIKRMTGMNLWKEGHKYGLNEVDGVDGGNGGRDDKGFDVEELDLKTRESSEAGSMKGSWQSHGDWSRYGEGRAGTPSVERKLPGHENENVSEMLERQKQRQGRQADIPDWPLPLRQKSVVSTSKAGNVV</sequence>
<feature type="transmembrane region" description="Helical" evidence="7">
    <location>
        <begin position="264"/>
        <end position="286"/>
    </location>
</feature>
<dbReference type="InterPro" id="IPR052337">
    <property type="entry name" value="SAT4-like"/>
</dbReference>
<accession>A0A1E1L5Z4</accession>
<feature type="transmembrane region" description="Helical" evidence="7">
    <location>
        <begin position="35"/>
        <end position="54"/>
    </location>
</feature>
<evidence type="ECO:0000256" key="3">
    <source>
        <dbReference type="ARBA" id="ARBA00022989"/>
    </source>
</evidence>
<feature type="transmembrane region" description="Helical" evidence="7">
    <location>
        <begin position="144"/>
        <end position="167"/>
    </location>
</feature>
<dbReference type="EMBL" id="FJUX01000080">
    <property type="protein sequence ID" value="CZT05881.1"/>
    <property type="molecule type" value="Genomic_DNA"/>
</dbReference>
<protein>
    <recommendedName>
        <fullName evidence="8">Rhodopsin domain-containing protein</fullName>
    </recommendedName>
</protein>
<dbReference type="PANTHER" id="PTHR33048:SF108">
    <property type="entry name" value="INTEGRAL MEMBRANE PROTEIN"/>
    <property type="match status" value="1"/>
</dbReference>
<name>A0A1E1L5Z4_9HELO</name>
<dbReference type="InterPro" id="IPR049326">
    <property type="entry name" value="Rhodopsin_dom_fungi"/>
</dbReference>
<dbReference type="Proteomes" id="UP000178912">
    <property type="component" value="Unassembled WGS sequence"/>
</dbReference>
<reference evidence="10" key="1">
    <citation type="submission" date="2016-03" db="EMBL/GenBank/DDBJ databases">
        <authorList>
            <person name="Guldener U."/>
        </authorList>
    </citation>
    <scope>NUCLEOTIDE SEQUENCE [LARGE SCALE GENOMIC DNA]</scope>
    <source>
        <strain evidence="10">04CH-RAC-A.6.1</strain>
    </source>
</reference>
<dbReference type="OrthoDB" id="2496787at2759"/>
<comment type="similarity">
    <text evidence="5">Belongs to the SAT4 family.</text>
</comment>
<evidence type="ECO:0000256" key="4">
    <source>
        <dbReference type="ARBA" id="ARBA00023136"/>
    </source>
</evidence>
<keyword evidence="3 7" id="KW-1133">Transmembrane helix</keyword>
<dbReference type="Pfam" id="PF20684">
    <property type="entry name" value="Fung_rhodopsin"/>
    <property type="match status" value="1"/>
</dbReference>
<feature type="domain" description="Rhodopsin" evidence="8">
    <location>
        <begin position="53"/>
        <end position="287"/>
    </location>
</feature>
<dbReference type="AlphaFoldDB" id="A0A1E1L5Z4"/>
<proteinExistence type="inferred from homology"/>
<keyword evidence="4 7" id="KW-0472">Membrane</keyword>
<feature type="transmembrane region" description="Helical" evidence="7">
    <location>
        <begin position="66"/>
        <end position="89"/>
    </location>
</feature>
<evidence type="ECO:0000256" key="1">
    <source>
        <dbReference type="ARBA" id="ARBA00004141"/>
    </source>
</evidence>
<comment type="subcellular location">
    <subcellularLocation>
        <location evidence="1">Membrane</location>
        <topology evidence="1">Multi-pass membrane protein</topology>
    </subcellularLocation>
</comment>
<dbReference type="GO" id="GO:0016020">
    <property type="term" value="C:membrane"/>
    <property type="evidence" value="ECO:0007669"/>
    <property type="project" value="UniProtKB-SubCell"/>
</dbReference>
<keyword evidence="10" id="KW-1185">Reference proteome</keyword>
<evidence type="ECO:0000313" key="10">
    <source>
        <dbReference type="Proteomes" id="UP000178912"/>
    </source>
</evidence>
<evidence type="ECO:0000256" key="7">
    <source>
        <dbReference type="SAM" id="Phobius"/>
    </source>
</evidence>
<feature type="transmembrane region" description="Helical" evidence="7">
    <location>
        <begin position="194"/>
        <end position="213"/>
    </location>
</feature>
<feature type="compositionally biased region" description="Polar residues" evidence="6">
    <location>
        <begin position="428"/>
        <end position="439"/>
    </location>
</feature>
<gene>
    <name evidence="9" type="ORF">RAG0_11799</name>
</gene>
<evidence type="ECO:0000259" key="8">
    <source>
        <dbReference type="Pfam" id="PF20684"/>
    </source>
</evidence>